<proteinExistence type="predicted"/>
<organism evidence="1 2">
    <name type="scientific">Hymenobacter aranciens</name>
    <dbReference type="NCBI Taxonomy" id="3063996"/>
    <lineage>
        <taxon>Bacteria</taxon>
        <taxon>Pseudomonadati</taxon>
        <taxon>Bacteroidota</taxon>
        <taxon>Cytophagia</taxon>
        <taxon>Cytophagales</taxon>
        <taxon>Hymenobacteraceae</taxon>
        <taxon>Hymenobacter</taxon>
    </lineage>
</organism>
<comment type="caution">
    <text evidence="1">The sequence shown here is derived from an EMBL/GenBank/DDBJ whole genome shotgun (WGS) entry which is preliminary data.</text>
</comment>
<reference evidence="1" key="1">
    <citation type="submission" date="2023-07" db="EMBL/GenBank/DDBJ databases">
        <authorList>
            <person name="Kim M.K."/>
        </authorList>
    </citation>
    <scope>NUCLEOTIDE SEQUENCE</scope>
    <source>
        <strain evidence="1">ASUV-10-1</strain>
    </source>
</reference>
<sequence length="71" mass="8059">MNPADQPHREIFRARDQQFYTRAELPEGGMTLAGPFPTPDAALDYLQQTYQVCEQFVFDDSGRRPAPALQS</sequence>
<protein>
    <recommendedName>
        <fullName evidence="3">SPOR domain-containing protein</fullName>
    </recommendedName>
</protein>
<evidence type="ECO:0000313" key="2">
    <source>
        <dbReference type="Proteomes" id="UP001176429"/>
    </source>
</evidence>
<dbReference type="Proteomes" id="UP001176429">
    <property type="component" value="Unassembled WGS sequence"/>
</dbReference>
<dbReference type="RefSeq" id="WP_305006062.1">
    <property type="nucleotide sequence ID" value="NZ_JAUQSY010000005.1"/>
</dbReference>
<name>A0ABT9B923_9BACT</name>
<dbReference type="EMBL" id="JAUQSY010000005">
    <property type="protein sequence ID" value="MDO7874745.1"/>
    <property type="molecule type" value="Genomic_DNA"/>
</dbReference>
<evidence type="ECO:0008006" key="3">
    <source>
        <dbReference type="Google" id="ProtNLM"/>
    </source>
</evidence>
<accession>A0ABT9B923</accession>
<evidence type="ECO:0000313" key="1">
    <source>
        <dbReference type="EMBL" id="MDO7874745.1"/>
    </source>
</evidence>
<gene>
    <name evidence="1" type="ORF">Q5H93_08375</name>
</gene>
<keyword evidence="2" id="KW-1185">Reference proteome</keyword>